<keyword evidence="9" id="KW-1185">Reference proteome</keyword>
<dbReference type="STRING" id="1884261.A0A5C3QXK2"/>
<dbReference type="Proteomes" id="UP000305067">
    <property type="component" value="Unassembled WGS sequence"/>
</dbReference>
<evidence type="ECO:0000256" key="1">
    <source>
        <dbReference type="ARBA" id="ARBA00004123"/>
    </source>
</evidence>
<evidence type="ECO:0000256" key="5">
    <source>
        <dbReference type="ARBA" id="ARBA00023242"/>
    </source>
</evidence>
<dbReference type="InterPro" id="IPR036864">
    <property type="entry name" value="Zn2-C6_fun-type_DNA-bd_sf"/>
</dbReference>
<dbReference type="CDD" id="cd12148">
    <property type="entry name" value="fungal_TF_MHR"/>
    <property type="match status" value="1"/>
</dbReference>
<evidence type="ECO:0000313" key="9">
    <source>
        <dbReference type="Proteomes" id="UP000305067"/>
    </source>
</evidence>
<evidence type="ECO:0000256" key="2">
    <source>
        <dbReference type="ARBA" id="ARBA00022723"/>
    </source>
</evidence>
<dbReference type="OrthoDB" id="39175at2759"/>
<keyword evidence="2" id="KW-0479">Metal-binding</keyword>
<dbReference type="EMBL" id="ML178815">
    <property type="protein sequence ID" value="TFL06632.1"/>
    <property type="molecule type" value="Genomic_DNA"/>
</dbReference>
<organism evidence="8 9">
    <name type="scientific">Pterulicium gracile</name>
    <dbReference type="NCBI Taxonomy" id="1884261"/>
    <lineage>
        <taxon>Eukaryota</taxon>
        <taxon>Fungi</taxon>
        <taxon>Dikarya</taxon>
        <taxon>Basidiomycota</taxon>
        <taxon>Agaricomycotina</taxon>
        <taxon>Agaricomycetes</taxon>
        <taxon>Agaricomycetidae</taxon>
        <taxon>Agaricales</taxon>
        <taxon>Pleurotineae</taxon>
        <taxon>Pterulaceae</taxon>
        <taxon>Pterulicium</taxon>
    </lineage>
</organism>
<dbReference type="AlphaFoldDB" id="A0A5C3QXK2"/>
<feature type="region of interest" description="Disordered" evidence="6">
    <location>
        <begin position="75"/>
        <end position="95"/>
    </location>
</feature>
<dbReference type="Gene3D" id="4.10.240.10">
    <property type="entry name" value="Zn(2)-C6 fungal-type DNA-binding domain"/>
    <property type="match status" value="1"/>
</dbReference>
<dbReference type="PANTHER" id="PTHR47338:SF29">
    <property type="entry name" value="ZN(2)-C6 FUNGAL-TYPE DOMAIN-CONTAINING PROTEIN"/>
    <property type="match status" value="1"/>
</dbReference>
<evidence type="ECO:0000313" key="8">
    <source>
        <dbReference type="EMBL" id="TFL06632.1"/>
    </source>
</evidence>
<dbReference type="GO" id="GO:0000981">
    <property type="term" value="F:DNA-binding transcription factor activity, RNA polymerase II-specific"/>
    <property type="evidence" value="ECO:0007669"/>
    <property type="project" value="InterPro"/>
</dbReference>
<sequence>MKCDAKRPCSTCVRSHAHATLHASPGTVLPPHPDCTFDAVVETTVPTNESPKTRYERLENRINELMTLLMEKEKAEAGSATLSPAPSSKSPEATHLMPAAPSPIVAHNTNTNIVPSLPNFQDPGTTAGGATLINRPTSHPNMSAPMSNSLVPVSQLSPMASEMGVVWPSWPPGLPEPDLLRHLVDVFFVFHPHANRLLHAATFMSTLSLPPTHPKFPAAPVLHAICAMGSLYTAAVTSPPLPNFDQVDADEIFQAKIRLRENRPDSFAEQQAKLAQQTADHLESVGECMFQVLQARVMLSWFYWSHSRWQEVFVSSCRTLRIGTTLALNICPPFHSISNAVRPFSILPSARTVIEDEVRRNTFWLMYAIERHHGSGNGWPLCLDDEDVSQLLPVRGDLYEQGVLVAPRERQWAHSRNLLLHHPENQTDSFILYIKGTILHSQVKTFNLRFRARHFAGDKSVLNPNNFSNMQKPTDPSQNVDPRGSQAFMELDHIISSFSSSFPSHLKNPIQGNIVDNHLYTACLMPHVSAIILHDPHADVRRSGCISALKILTGARAVLDLIYGICSTSFDISLLDPFCVFCWFISGRVLVRFLRAALDTDAHDQSITFRGEIEFIQMALGKIGERVPLAYRFSKLLGDLLLNRCGPPSHSTDGRVYQNVGNANGDASMDDSMMMNLGRQDTTMSNAGQHSVPLFPTGSGM</sequence>
<keyword evidence="5" id="KW-0539">Nucleus</keyword>
<dbReference type="Pfam" id="PF04082">
    <property type="entry name" value="Fungal_trans"/>
    <property type="match status" value="1"/>
</dbReference>
<evidence type="ECO:0000259" key="7">
    <source>
        <dbReference type="SMART" id="SM00906"/>
    </source>
</evidence>
<evidence type="ECO:0000256" key="4">
    <source>
        <dbReference type="ARBA" id="ARBA00023163"/>
    </source>
</evidence>
<protein>
    <recommendedName>
        <fullName evidence="7">Xylanolytic transcriptional activator regulatory domain-containing protein</fullName>
    </recommendedName>
</protein>
<evidence type="ECO:0000256" key="3">
    <source>
        <dbReference type="ARBA" id="ARBA00023015"/>
    </source>
</evidence>
<name>A0A5C3QXK2_9AGAR</name>
<accession>A0A5C3QXK2</accession>
<evidence type="ECO:0000256" key="6">
    <source>
        <dbReference type="SAM" id="MobiDB-lite"/>
    </source>
</evidence>
<reference evidence="8 9" key="1">
    <citation type="journal article" date="2019" name="Nat. Ecol. Evol.">
        <title>Megaphylogeny resolves global patterns of mushroom evolution.</title>
        <authorList>
            <person name="Varga T."/>
            <person name="Krizsan K."/>
            <person name="Foldi C."/>
            <person name="Dima B."/>
            <person name="Sanchez-Garcia M."/>
            <person name="Sanchez-Ramirez S."/>
            <person name="Szollosi G.J."/>
            <person name="Szarkandi J.G."/>
            <person name="Papp V."/>
            <person name="Albert L."/>
            <person name="Andreopoulos W."/>
            <person name="Angelini C."/>
            <person name="Antonin V."/>
            <person name="Barry K.W."/>
            <person name="Bougher N.L."/>
            <person name="Buchanan P."/>
            <person name="Buyck B."/>
            <person name="Bense V."/>
            <person name="Catcheside P."/>
            <person name="Chovatia M."/>
            <person name="Cooper J."/>
            <person name="Damon W."/>
            <person name="Desjardin D."/>
            <person name="Finy P."/>
            <person name="Geml J."/>
            <person name="Haridas S."/>
            <person name="Hughes K."/>
            <person name="Justo A."/>
            <person name="Karasinski D."/>
            <person name="Kautmanova I."/>
            <person name="Kiss B."/>
            <person name="Kocsube S."/>
            <person name="Kotiranta H."/>
            <person name="LaButti K.M."/>
            <person name="Lechner B.E."/>
            <person name="Liimatainen K."/>
            <person name="Lipzen A."/>
            <person name="Lukacs Z."/>
            <person name="Mihaltcheva S."/>
            <person name="Morgado L.N."/>
            <person name="Niskanen T."/>
            <person name="Noordeloos M.E."/>
            <person name="Ohm R.A."/>
            <person name="Ortiz-Santana B."/>
            <person name="Ovrebo C."/>
            <person name="Racz N."/>
            <person name="Riley R."/>
            <person name="Savchenko A."/>
            <person name="Shiryaev A."/>
            <person name="Soop K."/>
            <person name="Spirin V."/>
            <person name="Szebenyi C."/>
            <person name="Tomsovsky M."/>
            <person name="Tulloss R.E."/>
            <person name="Uehling J."/>
            <person name="Grigoriev I.V."/>
            <person name="Vagvolgyi C."/>
            <person name="Papp T."/>
            <person name="Martin F.M."/>
            <person name="Miettinen O."/>
            <person name="Hibbett D.S."/>
            <person name="Nagy L.G."/>
        </authorList>
    </citation>
    <scope>NUCLEOTIDE SEQUENCE [LARGE SCALE GENOMIC DNA]</scope>
    <source>
        <strain evidence="8 9">CBS 309.79</strain>
    </source>
</reference>
<dbReference type="InterPro" id="IPR050815">
    <property type="entry name" value="TF_fung"/>
</dbReference>
<dbReference type="GO" id="GO:0003677">
    <property type="term" value="F:DNA binding"/>
    <property type="evidence" value="ECO:0007669"/>
    <property type="project" value="InterPro"/>
</dbReference>
<keyword evidence="3" id="KW-0805">Transcription regulation</keyword>
<proteinExistence type="predicted"/>
<feature type="domain" description="Xylanolytic transcriptional activator regulatory" evidence="7">
    <location>
        <begin position="316"/>
        <end position="399"/>
    </location>
</feature>
<dbReference type="GO" id="GO:0008270">
    <property type="term" value="F:zinc ion binding"/>
    <property type="evidence" value="ECO:0007669"/>
    <property type="project" value="InterPro"/>
</dbReference>
<dbReference type="GO" id="GO:0006351">
    <property type="term" value="P:DNA-templated transcription"/>
    <property type="evidence" value="ECO:0007669"/>
    <property type="project" value="InterPro"/>
</dbReference>
<comment type="subcellular location">
    <subcellularLocation>
        <location evidence="1">Nucleus</location>
    </subcellularLocation>
</comment>
<dbReference type="SMART" id="SM00906">
    <property type="entry name" value="Fungal_trans"/>
    <property type="match status" value="1"/>
</dbReference>
<dbReference type="PANTHER" id="PTHR47338">
    <property type="entry name" value="ZN(II)2CYS6 TRANSCRIPTION FACTOR (EUROFUNG)-RELATED"/>
    <property type="match status" value="1"/>
</dbReference>
<feature type="compositionally biased region" description="Polar residues" evidence="6">
    <location>
        <begin position="80"/>
        <end position="91"/>
    </location>
</feature>
<dbReference type="InterPro" id="IPR007219">
    <property type="entry name" value="XnlR_reg_dom"/>
</dbReference>
<gene>
    <name evidence="8" type="ORF">BDV98DRAFT_159054</name>
</gene>
<keyword evidence="4" id="KW-0804">Transcription</keyword>
<dbReference type="GO" id="GO:0005634">
    <property type="term" value="C:nucleus"/>
    <property type="evidence" value="ECO:0007669"/>
    <property type="project" value="UniProtKB-SubCell"/>
</dbReference>